<comment type="caution">
    <text evidence="1">The sequence shown here is derived from an EMBL/GenBank/DDBJ whole genome shotgun (WGS) entry which is preliminary data.</text>
</comment>
<accession>A0A426YC68</accession>
<dbReference type="EMBL" id="AMZH03013395">
    <property type="protein sequence ID" value="RRT49352.1"/>
    <property type="molecule type" value="Genomic_DNA"/>
</dbReference>
<organism evidence="1 2">
    <name type="scientific">Ensete ventricosum</name>
    <name type="common">Abyssinian banana</name>
    <name type="synonym">Musa ensete</name>
    <dbReference type="NCBI Taxonomy" id="4639"/>
    <lineage>
        <taxon>Eukaryota</taxon>
        <taxon>Viridiplantae</taxon>
        <taxon>Streptophyta</taxon>
        <taxon>Embryophyta</taxon>
        <taxon>Tracheophyta</taxon>
        <taxon>Spermatophyta</taxon>
        <taxon>Magnoliopsida</taxon>
        <taxon>Liliopsida</taxon>
        <taxon>Zingiberales</taxon>
        <taxon>Musaceae</taxon>
        <taxon>Ensete</taxon>
    </lineage>
</organism>
<dbReference type="Proteomes" id="UP000287651">
    <property type="component" value="Unassembled WGS sequence"/>
</dbReference>
<protein>
    <submittedName>
        <fullName evidence="1">Uncharacterized protein</fullName>
    </submittedName>
</protein>
<reference evidence="1 2" key="1">
    <citation type="journal article" date="2014" name="Agronomy (Basel)">
        <title>A Draft Genome Sequence for Ensete ventricosum, the Drought-Tolerant Tree Against Hunger.</title>
        <authorList>
            <person name="Harrison J."/>
            <person name="Moore K.A."/>
            <person name="Paszkiewicz K."/>
            <person name="Jones T."/>
            <person name="Grant M."/>
            <person name="Ambacheew D."/>
            <person name="Muzemil S."/>
            <person name="Studholme D.J."/>
        </authorList>
    </citation>
    <scope>NUCLEOTIDE SEQUENCE [LARGE SCALE GENOMIC DNA]</scope>
</reference>
<proteinExistence type="predicted"/>
<sequence length="75" mass="8560">MQKTKRSPKVEVGTKTTDADMDEWLQVNINLLQSEDVYLCFGFGYSFTILHNDTCVFFVQGTAYAQSLSKSKKKK</sequence>
<dbReference type="AlphaFoldDB" id="A0A426YC68"/>
<evidence type="ECO:0000313" key="2">
    <source>
        <dbReference type="Proteomes" id="UP000287651"/>
    </source>
</evidence>
<gene>
    <name evidence="1" type="ORF">B296_00022165</name>
</gene>
<name>A0A426YC68_ENSVE</name>
<evidence type="ECO:0000313" key="1">
    <source>
        <dbReference type="EMBL" id="RRT49352.1"/>
    </source>
</evidence>